<feature type="chain" id="PRO_5043741551" evidence="1">
    <location>
        <begin position="26"/>
        <end position="273"/>
    </location>
</feature>
<proteinExistence type="predicted"/>
<dbReference type="EMBL" id="BPLF01000002">
    <property type="protein sequence ID" value="GIX62661.1"/>
    <property type="molecule type" value="Genomic_DNA"/>
</dbReference>
<keyword evidence="1" id="KW-0732">Signal</keyword>
<name>A0AAV4LS58_BABCB</name>
<accession>A0AAV4LS58</accession>
<evidence type="ECO:0000313" key="2">
    <source>
        <dbReference type="EMBL" id="GIX62661.1"/>
    </source>
</evidence>
<dbReference type="RefSeq" id="XP_067714730.1">
    <property type="nucleotide sequence ID" value="XM_067858629.1"/>
</dbReference>
<dbReference type="PANTHER" id="PTHR39767:SF2">
    <property type="entry name" value="CHROMOSOME UNDETERMINED SCAFFOLD_1, WHOLE GENOME SHOTGUN SEQUENCE"/>
    <property type="match status" value="1"/>
</dbReference>
<dbReference type="GeneID" id="94194142"/>
<gene>
    <name evidence="2" type="ORF">BcabD6B2_20960</name>
</gene>
<comment type="caution">
    <text evidence="2">The sequence shown here is derived from an EMBL/GenBank/DDBJ whole genome shotgun (WGS) entry which is preliminary data.</text>
</comment>
<reference evidence="2 3" key="1">
    <citation type="submission" date="2021-06" db="EMBL/GenBank/DDBJ databases">
        <title>Genome sequence of Babesia caballi.</title>
        <authorList>
            <person name="Yamagishi J."/>
            <person name="Kidaka T."/>
            <person name="Ochi A."/>
        </authorList>
    </citation>
    <scope>NUCLEOTIDE SEQUENCE [LARGE SCALE GENOMIC DNA]</scope>
    <source>
        <strain evidence="2">USDA-D6B2</strain>
    </source>
</reference>
<evidence type="ECO:0000313" key="3">
    <source>
        <dbReference type="Proteomes" id="UP001497744"/>
    </source>
</evidence>
<evidence type="ECO:0000256" key="1">
    <source>
        <dbReference type="SAM" id="SignalP"/>
    </source>
</evidence>
<sequence>MLPWRQARRLCLATAYLALCAVAQSQRSPTTVTPTSPSTSLTVGRIQLDRGNVYSEIAEVDKAFTFRTNNVQLRLTPQTFECLSKFKFDGTLTVNAVTSGDTNQWILWKLDTFNPNVVSAWMPGHLSTCGRSGDFFLGGPCKLSKGRVNRFYVGIPTHSEIRVTGRVHFFDQWNGKVSYGTHYVDAGETLSLKVDDATVWSQSYNWCPTVGDAECVKYGIDSCGQEYPDRLSVYYDVSLPHSAGSVALELTSTLDTDPCEASWGVDDVAVYIR</sequence>
<dbReference type="PANTHER" id="PTHR39767">
    <property type="entry name" value="CALCIUM/CALMODULIN-BINDING MEMBRANE PROTEIN PCM4-RELATED"/>
    <property type="match status" value="1"/>
</dbReference>
<organism evidence="2 3">
    <name type="scientific">Babesia caballi</name>
    <dbReference type="NCBI Taxonomy" id="5871"/>
    <lineage>
        <taxon>Eukaryota</taxon>
        <taxon>Sar</taxon>
        <taxon>Alveolata</taxon>
        <taxon>Apicomplexa</taxon>
        <taxon>Aconoidasida</taxon>
        <taxon>Piroplasmida</taxon>
        <taxon>Babesiidae</taxon>
        <taxon>Babesia</taxon>
    </lineage>
</organism>
<dbReference type="Proteomes" id="UP001497744">
    <property type="component" value="Unassembled WGS sequence"/>
</dbReference>
<dbReference type="AlphaFoldDB" id="A0AAV4LS58"/>
<protein>
    <submittedName>
        <fullName evidence="2">Membrane protein, putative</fullName>
    </submittedName>
</protein>
<keyword evidence="3" id="KW-1185">Reference proteome</keyword>
<feature type="signal peptide" evidence="1">
    <location>
        <begin position="1"/>
        <end position="25"/>
    </location>
</feature>